<accession>A0A512BF27</accession>
<organism evidence="2 3">
    <name type="scientific">Segetibacter aerophilus</name>
    <dbReference type="NCBI Taxonomy" id="670293"/>
    <lineage>
        <taxon>Bacteria</taxon>
        <taxon>Pseudomonadati</taxon>
        <taxon>Bacteroidota</taxon>
        <taxon>Chitinophagia</taxon>
        <taxon>Chitinophagales</taxon>
        <taxon>Chitinophagaceae</taxon>
        <taxon>Segetibacter</taxon>
    </lineage>
</organism>
<name>A0A512BF27_9BACT</name>
<feature type="domain" description="Methyltransferase" evidence="1">
    <location>
        <begin position="54"/>
        <end position="173"/>
    </location>
</feature>
<dbReference type="OrthoDB" id="9800454at2"/>
<dbReference type="Gene3D" id="3.40.50.150">
    <property type="entry name" value="Vaccinia Virus protein VP39"/>
    <property type="match status" value="1"/>
</dbReference>
<evidence type="ECO:0000313" key="3">
    <source>
        <dbReference type="Proteomes" id="UP000321513"/>
    </source>
</evidence>
<keyword evidence="3" id="KW-1185">Reference proteome</keyword>
<dbReference type="InterPro" id="IPR025714">
    <property type="entry name" value="Methyltranfer_dom"/>
</dbReference>
<dbReference type="EMBL" id="BJYT01000011">
    <property type="protein sequence ID" value="GEO10576.1"/>
    <property type="molecule type" value="Genomic_DNA"/>
</dbReference>
<dbReference type="AlphaFoldDB" id="A0A512BF27"/>
<protein>
    <recommendedName>
        <fullName evidence="1">Methyltransferase domain-containing protein</fullName>
    </recommendedName>
</protein>
<comment type="caution">
    <text evidence="2">The sequence shown here is derived from an EMBL/GenBank/DDBJ whole genome shotgun (WGS) entry which is preliminary data.</text>
</comment>
<gene>
    <name evidence="2" type="ORF">SAE01_30720</name>
</gene>
<proteinExistence type="predicted"/>
<dbReference type="Pfam" id="PF13847">
    <property type="entry name" value="Methyltransf_31"/>
    <property type="match status" value="1"/>
</dbReference>
<dbReference type="InterPro" id="IPR029063">
    <property type="entry name" value="SAM-dependent_MTases_sf"/>
</dbReference>
<sequence length="231" mass="26910">MNLTERSYQTEFLDEELIPFEDIKQNLKELDFINKWLGGHSITIDGFRQLVENKKEVSVCEIGCGGGDNLVAIQKWCRSENIKLSITGIDLKKECIDFAKSRQSSFSHVNWIVCDYKKVSFERKPDIIFSSLFCHHFTFEELVFQFTWMKENSTIGFFINDLQRSTIAYYSIKILTQLFSKSYLVKNDAPLSVARGFTKEELSQICSQAGISNATIQWKWAFRYLVSYKHE</sequence>
<evidence type="ECO:0000313" key="2">
    <source>
        <dbReference type="EMBL" id="GEO10576.1"/>
    </source>
</evidence>
<dbReference type="CDD" id="cd02440">
    <property type="entry name" value="AdoMet_MTases"/>
    <property type="match status" value="1"/>
</dbReference>
<dbReference type="RefSeq" id="WP_147204688.1">
    <property type="nucleotide sequence ID" value="NZ_BJYT01000011.1"/>
</dbReference>
<dbReference type="Proteomes" id="UP000321513">
    <property type="component" value="Unassembled WGS sequence"/>
</dbReference>
<evidence type="ECO:0000259" key="1">
    <source>
        <dbReference type="Pfam" id="PF13847"/>
    </source>
</evidence>
<dbReference type="SUPFAM" id="SSF53335">
    <property type="entry name" value="S-adenosyl-L-methionine-dependent methyltransferases"/>
    <property type="match status" value="1"/>
</dbReference>
<reference evidence="2 3" key="1">
    <citation type="submission" date="2019-07" db="EMBL/GenBank/DDBJ databases">
        <title>Whole genome shotgun sequence of Segetibacter aerophilus NBRC 106135.</title>
        <authorList>
            <person name="Hosoyama A."/>
            <person name="Uohara A."/>
            <person name="Ohji S."/>
            <person name="Ichikawa N."/>
        </authorList>
    </citation>
    <scope>NUCLEOTIDE SEQUENCE [LARGE SCALE GENOMIC DNA]</scope>
    <source>
        <strain evidence="2 3">NBRC 106135</strain>
    </source>
</reference>